<dbReference type="OrthoDB" id="9804372at2"/>
<protein>
    <recommendedName>
        <fullName evidence="5 9">Uracil-DNA glycosylase</fullName>
        <shortName evidence="9">UDG</shortName>
        <ecNumber evidence="4 9">3.2.2.27</ecNumber>
    </recommendedName>
</protein>
<gene>
    <name evidence="9 13" type="primary">ung</name>
    <name evidence="13" type="ordered locus">Awo_c28800</name>
</gene>
<evidence type="ECO:0000313" key="13">
    <source>
        <dbReference type="EMBL" id="AFA49629.1"/>
    </source>
</evidence>
<keyword evidence="6 9" id="KW-0227">DNA damage</keyword>
<reference evidence="13 14" key="2">
    <citation type="journal article" date="2012" name="PLoS ONE">
        <title>An ancient pathway combining carbon dioxide fixation with the generation and utilization of a sodium ion gradient for ATP synthesis.</title>
        <authorList>
            <person name="Poehlein A."/>
            <person name="Schmidt S."/>
            <person name="Kaster A.K."/>
            <person name="Goenrich M."/>
            <person name="Vollmers J."/>
            <person name="Thurmer A."/>
            <person name="Bertsch J."/>
            <person name="Schuchmann K."/>
            <person name="Voigt B."/>
            <person name="Hecker M."/>
            <person name="Daniel R."/>
            <person name="Thauer R.K."/>
            <person name="Gottschalk G."/>
            <person name="Muller V."/>
        </authorList>
    </citation>
    <scope>NUCLEOTIDE SEQUENCE [LARGE SCALE GENOMIC DNA]</scope>
    <source>
        <strain evidence="14">ATCC 29683 / DSM 1030 / JCM 2381 / KCTC 1655 / WB1</strain>
    </source>
</reference>
<dbReference type="NCBIfam" id="NF003591">
    <property type="entry name" value="PRK05254.1-4"/>
    <property type="match status" value="1"/>
</dbReference>
<dbReference type="InterPro" id="IPR036895">
    <property type="entry name" value="Uracil-DNA_glycosylase-like_sf"/>
</dbReference>
<dbReference type="NCBIfam" id="NF003592">
    <property type="entry name" value="PRK05254.1-5"/>
    <property type="match status" value="1"/>
</dbReference>
<dbReference type="InterPro" id="IPR018085">
    <property type="entry name" value="Ura-DNA_Glyclase_AS"/>
</dbReference>
<evidence type="ECO:0000256" key="7">
    <source>
        <dbReference type="ARBA" id="ARBA00022801"/>
    </source>
</evidence>
<dbReference type="PANTHER" id="PTHR11264">
    <property type="entry name" value="URACIL-DNA GLYCOSYLASE"/>
    <property type="match status" value="1"/>
</dbReference>
<evidence type="ECO:0000256" key="5">
    <source>
        <dbReference type="ARBA" id="ARBA00018429"/>
    </source>
</evidence>
<dbReference type="SUPFAM" id="SSF52141">
    <property type="entry name" value="Uracil-DNA glycosylase-like"/>
    <property type="match status" value="1"/>
</dbReference>
<reference evidence="14" key="1">
    <citation type="submission" date="2011-07" db="EMBL/GenBank/DDBJ databases">
        <title>Complete genome sequence of Acetobacterium woodii.</title>
        <authorList>
            <person name="Poehlein A."/>
            <person name="Schmidt S."/>
            <person name="Kaster A.-K."/>
            <person name="Goenrich M."/>
            <person name="Vollmers J."/>
            <person name="Thuermer A."/>
            <person name="Gottschalk G."/>
            <person name="Thauer R.K."/>
            <person name="Daniel R."/>
            <person name="Mueller V."/>
        </authorList>
    </citation>
    <scope>NUCLEOTIDE SEQUENCE [LARGE SCALE GENOMIC DNA]</scope>
    <source>
        <strain evidence="14">ATCC 29683 / DSM 1030 / JCM 2381 / KCTC 1655 / WB1</strain>
    </source>
</reference>
<evidence type="ECO:0000256" key="8">
    <source>
        <dbReference type="ARBA" id="ARBA00023204"/>
    </source>
</evidence>
<dbReference type="STRING" id="931626.Awo_c28800"/>
<keyword evidence="14" id="KW-1185">Reference proteome</keyword>
<dbReference type="InterPro" id="IPR002043">
    <property type="entry name" value="UDG_fam1"/>
</dbReference>
<dbReference type="NCBIfam" id="NF003589">
    <property type="entry name" value="PRK05254.1-2"/>
    <property type="match status" value="1"/>
</dbReference>
<dbReference type="FunFam" id="3.40.470.10:FF:000001">
    <property type="entry name" value="Uracil-DNA glycosylase"/>
    <property type="match status" value="1"/>
</dbReference>
<dbReference type="NCBIfam" id="TIGR00628">
    <property type="entry name" value="ung"/>
    <property type="match status" value="1"/>
</dbReference>
<dbReference type="HAMAP" id="MF_00148">
    <property type="entry name" value="UDG"/>
    <property type="match status" value="1"/>
</dbReference>
<dbReference type="PANTHER" id="PTHR11264:SF0">
    <property type="entry name" value="URACIL-DNA GLYCOSYLASE"/>
    <property type="match status" value="1"/>
</dbReference>
<evidence type="ECO:0000256" key="9">
    <source>
        <dbReference type="HAMAP-Rule" id="MF_00148"/>
    </source>
</evidence>
<feature type="domain" description="Uracil-DNA glycosylase-like" evidence="12">
    <location>
        <begin position="50"/>
        <end position="210"/>
    </location>
</feature>
<dbReference type="GO" id="GO:0097510">
    <property type="term" value="P:base-excision repair, AP site formation via deaminated base removal"/>
    <property type="evidence" value="ECO:0007669"/>
    <property type="project" value="TreeGrafter"/>
</dbReference>
<name>H6LGW5_ACEWD</name>
<dbReference type="HOGENOM" id="CLU_032162_3_0_9"/>
<comment type="catalytic activity">
    <reaction evidence="1 9 11">
        <text>Hydrolyzes single-stranded DNA or mismatched double-stranded DNA and polynucleotides, releasing free uracil.</text>
        <dbReference type="EC" id="3.2.2.27"/>
    </reaction>
</comment>
<dbReference type="Gene3D" id="3.40.470.10">
    <property type="entry name" value="Uracil-DNA glycosylase-like domain"/>
    <property type="match status" value="1"/>
</dbReference>
<dbReference type="EC" id="3.2.2.27" evidence="4 9"/>
<accession>H6LGW5</accession>
<dbReference type="RefSeq" id="WP_014357226.1">
    <property type="nucleotide sequence ID" value="NC_016894.1"/>
</dbReference>
<dbReference type="PROSITE" id="PS00130">
    <property type="entry name" value="U_DNA_GLYCOSYLASE"/>
    <property type="match status" value="1"/>
</dbReference>
<evidence type="ECO:0000256" key="6">
    <source>
        <dbReference type="ARBA" id="ARBA00022763"/>
    </source>
</evidence>
<keyword evidence="13" id="KW-0326">Glycosidase</keyword>
<dbReference type="EMBL" id="CP002987">
    <property type="protein sequence ID" value="AFA49629.1"/>
    <property type="molecule type" value="Genomic_DNA"/>
</dbReference>
<keyword evidence="8 9" id="KW-0234">DNA repair</keyword>
<dbReference type="Pfam" id="PF03167">
    <property type="entry name" value="UDG"/>
    <property type="match status" value="1"/>
</dbReference>
<comment type="similarity">
    <text evidence="3 9 11">Belongs to the uracil-DNA glycosylase (UDG) superfamily. UNG family.</text>
</comment>
<keyword evidence="9" id="KW-0963">Cytoplasm</keyword>
<keyword evidence="7 9" id="KW-0378">Hydrolase</keyword>
<dbReference type="CDD" id="cd10027">
    <property type="entry name" value="UDG-F1-like"/>
    <property type="match status" value="1"/>
</dbReference>
<sequence>MPIHFNNDWEKPIQQELNEDYYRKLRLFLINEYRSRPIYPPMGDIFNAFHYTSFSDTKVCIIGQDPYHGPGQAHGLAFSVKPGVSIPPSLLNIYKELESDLGYPIPLHGCLNSWAEQGVLLLNAVLTVRGGQAGSHRNMGWETFTSHIIENLNNRSEPVIFILWGRDAQNKKSLITNSWHPIIQSPHPSPLSAHRGFFGSRPFSKANNLLTKRGIAPIDWSIKAFDSPIEQQ</sequence>
<dbReference type="NCBIfam" id="NF003588">
    <property type="entry name" value="PRK05254.1-1"/>
    <property type="match status" value="1"/>
</dbReference>
<dbReference type="SMART" id="SM00987">
    <property type="entry name" value="UreE_C"/>
    <property type="match status" value="1"/>
</dbReference>
<dbReference type="KEGG" id="awo:Awo_c28800"/>
<evidence type="ECO:0000256" key="11">
    <source>
        <dbReference type="RuleBase" id="RU003780"/>
    </source>
</evidence>
<dbReference type="InterPro" id="IPR005122">
    <property type="entry name" value="Uracil-DNA_glycosylase-like"/>
</dbReference>
<feature type="active site" description="Proton acceptor" evidence="9 10">
    <location>
        <position position="65"/>
    </location>
</feature>
<dbReference type="SMART" id="SM00986">
    <property type="entry name" value="UDG"/>
    <property type="match status" value="1"/>
</dbReference>
<comment type="subcellular location">
    <subcellularLocation>
        <location evidence="9">Cytoplasm</location>
    </subcellularLocation>
</comment>
<evidence type="ECO:0000256" key="2">
    <source>
        <dbReference type="ARBA" id="ARBA00002631"/>
    </source>
</evidence>
<evidence type="ECO:0000256" key="3">
    <source>
        <dbReference type="ARBA" id="ARBA00008184"/>
    </source>
</evidence>
<proteinExistence type="inferred from homology"/>
<comment type="function">
    <text evidence="2 9 11">Excises uracil residues from the DNA which can arise as a result of misincorporation of dUMP residues by DNA polymerase or due to deamination of cytosine.</text>
</comment>
<organism evidence="13 14">
    <name type="scientific">Acetobacterium woodii (strain ATCC 29683 / DSM 1030 / JCM 2381 / KCTC 1655 / WB1)</name>
    <dbReference type="NCBI Taxonomy" id="931626"/>
    <lineage>
        <taxon>Bacteria</taxon>
        <taxon>Bacillati</taxon>
        <taxon>Bacillota</taxon>
        <taxon>Clostridia</taxon>
        <taxon>Eubacteriales</taxon>
        <taxon>Eubacteriaceae</taxon>
        <taxon>Acetobacterium</taxon>
    </lineage>
</organism>
<evidence type="ECO:0000313" key="14">
    <source>
        <dbReference type="Proteomes" id="UP000007177"/>
    </source>
</evidence>
<evidence type="ECO:0000259" key="12">
    <source>
        <dbReference type="SMART" id="SM00986"/>
    </source>
</evidence>
<dbReference type="GO" id="GO:0004844">
    <property type="term" value="F:uracil DNA N-glycosylase activity"/>
    <property type="evidence" value="ECO:0007669"/>
    <property type="project" value="UniProtKB-UniRule"/>
</dbReference>
<evidence type="ECO:0000256" key="10">
    <source>
        <dbReference type="PROSITE-ProRule" id="PRU10072"/>
    </source>
</evidence>
<dbReference type="Proteomes" id="UP000007177">
    <property type="component" value="Chromosome"/>
</dbReference>
<evidence type="ECO:0000256" key="1">
    <source>
        <dbReference type="ARBA" id="ARBA00001400"/>
    </source>
</evidence>
<evidence type="ECO:0000256" key="4">
    <source>
        <dbReference type="ARBA" id="ARBA00012030"/>
    </source>
</evidence>
<dbReference type="GO" id="GO:0005737">
    <property type="term" value="C:cytoplasm"/>
    <property type="evidence" value="ECO:0007669"/>
    <property type="project" value="UniProtKB-SubCell"/>
</dbReference>
<dbReference type="AlphaFoldDB" id="H6LGW5"/>
<dbReference type="eggNOG" id="COG0692">
    <property type="taxonomic scope" value="Bacteria"/>
</dbReference>